<reference evidence="1" key="1">
    <citation type="journal article" date="2015" name="Nature">
        <title>Complex archaea that bridge the gap between prokaryotes and eukaryotes.</title>
        <authorList>
            <person name="Spang A."/>
            <person name="Saw J.H."/>
            <person name="Jorgensen S.L."/>
            <person name="Zaremba-Niedzwiedzka K."/>
            <person name="Martijn J."/>
            <person name="Lind A.E."/>
            <person name="van Eijk R."/>
            <person name="Schleper C."/>
            <person name="Guy L."/>
            <person name="Ettema T.J."/>
        </authorList>
    </citation>
    <scope>NUCLEOTIDE SEQUENCE</scope>
</reference>
<protein>
    <submittedName>
        <fullName evidence="1">Uncharacterized protein</fullName>
    </submittedName>
</protein>
<organism evidence="1">
    <name type="scientific">marine sediment metagenome</name>
    <dbReference type="NCBI Taxonomy" id="412755"/>
    <lineage>
        <taxon>unclassified sequences</taxon>
        <taxon>metagenomes</taxon>
        <taxon>ecological metagenomes</taxon>
    </lineage>
</organism>
<name>A0A0F9DX78_9ZZZZ</name>
<gene>
    <name evidence="1" type="ORF">LCGC14_2225800</name>
</gene>
<accession>A0A0F9DX78</accession>
<sequence>MTQLFNSEEGNAPDRRMMYRGQPIAEMDESELDWAAADLIIEQGLVTWGRFFLLVATSRFWVQRHRAMAPVPFRIQTLLSWEALFRGIDALTNRALTRLYFLLYPRPHSSQLMGLIMEAIELPVSPWGVIKPAYGDRILSWK</sequence>
<evidence type="ECO:0000313" key="1">
    <source>
        <dbReference type="EMBL" id="KKL58396.1"/>
    </source>
</evidence>
<comment type="caution">
    <text evidence="1">The sequence shown here is derived from an EMBL/GenBank/DDBJ whole genome shotgun (WGS) entry which is preliminary data.</text>
</comment>
<dbReference type="EMBL" id="LAZR01029841">
    <property type="protein sequence ID" value="KKL58396.1"/>
    <property type="molecule type" value="Genomic_DNA"/>
</dbReference>
<proteinExistence type="predicted"/>
<dbReference type="AlphaFoldDB" id="A0A0F9DX78"/>